<organism evidence="5 6">
    <name type="scientific">Chelativorans intermedius</name>
    <dbReference type="NCBI Taxonomy" id="515947"/>
    <lineage>
        <taxon>Bacteria</taxon>
        <taxon>Pseudomonadati</taxon>
        <taxon>Pseudomonadota</taxon>
        <taxon>Alphaproteobacteria</taxon>
        <taxon>Hyphomicrobiales</taxon>
        <taxon>Phyllobacteriaceae</taxon>
        <taxon>Chelativorans</taxon>
    </lineage>
</organism>
<keyword evidence="6" id="KW-1185">Reference proteome</keyword>
<keyword evidence="2" id="KW-0663">Pyridoxal phosphate</keyword>
<accession>A0ABV6DAX7</accession>
<dbReference type="PANTHER" id="PTHR48078:SF6">
    <property type="entry name" value="L-THREONINE DEHYDRATASE CATABOLIC TDCB"/>
    <property type="match status" value="1"/>
</dbReference>
<dbReference type="InterPro" id="IPR036052">
    <property type="entry name" value="TrpB-like_PALP_sf"/>
</dbReference>
<dbReference type="InterPro" id="IPR050147">
    <property type="entry name" value="Ser/Thr_Dehydratase"/>
</dbReference>
<evidence type="ECO:0000256" key="2">
    <source>
        <dbReference type="ARBA" id="ARBA00022898"/>
    </source>
</evidence>
<evidence type="ECO:0000259" key="4">
    <source>
        <dbReference type="Pfam" id="PF00291"/>
    </source>
</evidence>
<evidence type="ECO:0000256" key="1">
    <source>
        <dbReference type="ARBA" id="ARBA00001933"/>
    </source>
</evidence>
<evidence type="ECO:0000313" key="6">
    <source>
        <dbReference type="Proteomes" id="UP001589755"/>
    </source>
</evidence>
<dbReference type="Pfam" id="PF00291">
    <property type="entry name" value="PALP"/>
    <property type="match status" value="1"/>
</dbReference>
<sequence>MTTFLGYVCIRCGCRYPAEFAIDSRGCPACYDDAPANLQLLPNGEDIRPDKSLSPSAPPLPSLWRYAHRLPCPASNAVSLGEGLTPLVPAPAIGARLGLPYLYIKDEGRNPTWSHKDRFSSVAVSVARMQGAHVVATASSGNAGASLAAYAARAGLTCIVATFAGAAGPMLAQIHKTGAIVVPFADKADRWNFIAEGVERHGWFATSPFRAPVVGSHPAGIEGYKTLAYEIVEQIGGAVPEWCVLPVCYGDALAGLWQGFRELHAQRTIARLPRLVAAEVHGSLTAALADDGDCVPDMKAGFDSLAVSIGATRSTFQALNALRQSDGVAVPVGNGDLISWQENLAVKEGIFAELASVTPFVAIEFLRKKNVIAPDDRVVAVVTASGLKDIDRSLPDKKAQRPFTSVAEAWGHLSRNDLLGTEADHEVSLQPAN</sequence>
<comment type="cofactor">
    <cofactor evidence="1">
        <name>pyridoxal 5'-phosphate</name>
        <dbReference type="ChEBI" id="CHEBI:597326"/>
    </cofactor>
</comment>
<gene>
    <name evidence="5" type="ORF">ACFFJ2_15460</name>
</gene>
<dbReference type="InterPro" id="IPR001926">
    <property type="entry name" value="TrpB-like_PALP"/>
</dbReference>
<name>A0ABV6DAX7_9HYPH</name>
<evidence type="ECO:0000313" key="5">
    <source>
        <dbReference type="EMBL" id="MFC0209800.1"/>
    </source>
</evidence>
<feature type="domain" description="Tryptophan synthase beta chain-like PALP" evidence="4">
    <location>
        <begin position="78"/>
        <end position="383"/>
    </location>
</feature>
<dbReference type="PANTHER" id="PTHR48078">
    <property type="entry name" value="THREONINE DEHYDRATASE, MITOCHONDRIAL-RELATED"/>
    <property type="match status" value="1"/>
</dbReference>
<dbReference type="SUPFAM" id="SSF53686">
    <property type="entry name" value="Tryptophan synthase beta subunit-like PLP-dependent enzymes"/>
    <property type="match status" value="1"/>
</dbReference>
<dbReference type="Gene3D" id="3.40.50.1100">
    <property type="match status" value="2"/>
</dbReference>
<dbReference type="EMBL" id="JBHLXD010000029">
    <property type="protein sequence ID" value="MFC0209800.1"/>
    <property type="molecule type" value="Genomic_DNA"/>
</dbReference>
<dbReference type="RefSeq" id="WP_261522435.1">
    <property type="nucleotide sequence ID" value="NZ_JAODNW010000027.1"/>
</dbReference>
<evidence type="ECO:0000256" key="3">
    <source>
        <dbReference type="ARBA" id="ARBA00023239"/>
    </source>
</evidence>
<proteinExistence type="predicted"/>
<keyword evidence="3" id="KW-0456">Lyase</keyword>
<reference evidence="5 6" key="1">
    <citation type="submission" date="2024-09" db="EMBL/GenBank/DDBJ databases">
        <authorList>
            <person name="Sun Q."/>
            <person name="Mori K."/>
        </authorList>
    </citation>
    <scope>NUCLEOTIDE SEQUENCE [LARGE SCALE GENOMIC DNA]</scope>
    <source>
        <strain evidence="5 6">CCM 8543</strain>
    </source>
</reference>
<dbReference type="Proteomes" id="UP001589755">
    <property type="component" value="Unassembled WGS sequence"/>
</dbReference>
<comment type="caution">
    <text evidence="5">The sequence shown here is derived from an EMBL/GenBank/DDBJ whole genome shotgun (WGS) entry which is preliminary data.</text>
</comment>
<protein>
    <submittedName>
        <fullName evidence="5">Pyridoxal-phosphate dependent enzyme</fullName>
    </submittedName>
</protein>